<dbReference type="EMBL" id="JAIVGD010000005">
    <property type="protein sequence ID" value="KAH0774090.1"/>
    <property type="molecule type" value="Genomic_DNA"/>
</dbReference>
<evidence type="ECO:0000313" key="1">
    <source>
        <dbReference type="EMBL" id="KAH0774090.1"/>
    </source>
</evidence>
<keyword evidence="2" id="KW-1185">Reference proteome</keyword>
<dbReference type="Proteomes" id="UP000826656">
    <property type="component" value="Unassembled WGS sequence"/>
</dbReference>
<accession>A0ABQ7W239</accession>
<comment type="caution">
    <text evidence="1">The sequence shown here is derived from an EMBL/GenBank/DDBJ whole genome shotgun (WGS) entry which is preliminary data.</text>
</comment>
<name>A0ABQ7W239_SOLTU</name>
<organism evidence="1 2">
    <name type="scientific">Solanum tuberosum</name>
    <name type="common">Potato</name>
    <dbReference type="NCBI Taxonomy" id="4113"/>
    <lineage>
        <taxon>Eukaryota</taxon>
        <taxon>Viridiplantae</taxon>
        <taxon>Streptophyta</taxon>
        <taxon>Embryophyta</taxon>
        <taxon>Tracheophyta</taxon>
        <taxon>Spermatophyta</taxon>
        <taxon>Magnoliopsida</taxon>
        <taxon>eudicotyledons</taxon>
        <taxon>Gunneridae</taxon>
        <taxon>Pentapetalae</taxon>
        <taxon>asterids</taxon>
        <taxon>lamiids</taxon>
        <taxon>Solanales</taxon>
        <taxon>Solanaceae</taxon>
        <taxon>Solanoideae</taxon>
        <taxon>Solaneae</taxon>
        <taxon>Solanum</taxon>
    </lineage>
</organism>
<reference evidence="1 2" key="1">
    <citation type="journal article" date="2021" name="bioRxiv">
        <title>Chromosome-scale and haplotype-resolved genome assembly of a tetraploid potato cultivar.</title>
        <authorList>
            <person name="Sun H."/>
            <person name="Jiao W.-B."/>
            <person name="Krause K."/>
            <person name="Campoy J.A."/>
            <person name="Goel M."/>
            <person name="Folz-Donahue K."/>
            <person name="Kukat C."/>
            <person name="Huettel B."/>
            <person name="Schneeberger K."/>
        </authorList>
    </citation>
    <scope>NUCLEOTIDE SEQUENCE [LARGE SCALE GENOMIC DNA]</scope>
    <source>
        <strain evidence="1">SolTubOtavaFocal</strain>
        <tissue evidence="1">Leaves</tissue>
    </source>
</reference>
<protein>
    <submittedName>
        <fullName evidence="1">Uncharacterized protein</fullName>
    </submittedName>
</protein>
<evidence type="ECO:0000313" key="2">
    <source>
        <dbReference type="Proteomes" id="UP000826656"/>
    </source>
</evidence>
<gene>
    <name evidence="1" type="ORF">KY290_011227</name>
</gene>
<sequence>MENIPYVSTAGSLMYAMCNNQLEHRGKICCCNRNMFEMVWLIKELGQDKGWNAGCIVTTKCHSFGEELYISFKDETH</sequence>
<proteinExistence type="predicted"/>